<dbReference type="EMBL" id="SRLO01000038">
    <property type="protein sequence ID" value="TNN82645.1"/>
    <property type="molecule type" value="Genomic_DNA"/>
</dbReference>
<proteinExistence type="predicted"/>
<dbReference type="AlphaFoldDB" id="A0A4Z2IXE5"/>
<dbReference type="Proteomes" id="UP000314294">
    <property type="component" value="Unassembled WGS sequence"/>
</dbReference>
<gene>
    <name evidence="2" type="ORF">EYF80_007163</name>
</gene>
<sequence>MNSLNVWPMLQLDELNADGNASRVISCQGSRASATASGSGYVPEEESTPPLPHPPASPLFLHAQVL</sequence>
<evidence type="ECO:0000313" key="3">
    <source>
        <dbReference type="Proteomes" id="UP000314294"/>
    </source>
</evidence>
<reference evidence="2 3" key="1">
    <citation type="submission" date="2019-03" db="EMBL/GenBank/DDBJ databases">
        <title>First draft genome of Liparis tanakae, snailfish: a comprehensive survey of snailfish specific genes.</title>
        <authorList>
            <person name="Kim W."/>
            <person name="Song I."/>
            <person name="Jeong J.-H."/>
            <person name="Kim D."/>
            <person name="Kim S."/>
            <person name="Ryu S."/>
            <person name="Song J.Y."/>
            <person name="Lee S.K."/>
        </authorList>
    </citation>
    <scope>NUCLEOTIDE SEQUENCE [LARGE SCALE GENOMIC DNA]</scope>
    <source>
        <tissue evidence="2">Muscle</tissue>
    </source>
</reference>
<keyword evidence="3" id="KW-1185">Reference proteome</keyword>
<evidence type="ECO:0000256" key="1">
    <source>
        <dbReference type="SAM" id="MobiDB-lite"/>
    </source>
</evidence>
<feature type="region of interest" description="Disordered" evidence="1">
    <location>
        <begin position="34"/>
        <end position="58"/>
    </location>
</feature>
<organism evidence="2 3">
    <name type="scientific">Liparis tanakae</name>
    <name type="common">Tanaka's snailfish</name>
    <dbReference type="NCBI Taxonomy" id="230148"/>
    <lineage>
        <taxon>Eukaryota</taxon>
        <taxon>Metazoa</taxon>
        <taxon>Chordata</taxon>
        <taxon>Craniata</taxon>
        <taxon>Vertebrata</taxon>
        <taxon>Euteleostomi</taxon>
        <taxon>Actinopterygii</taxon>
        <taxon>Neopterygii</taxon>
        <taxon>Teleostei</taxon>
        <taxon>Neoteleostei</taxon>
        <taxon>Acanthomorphata</taxon>
        <taxon>Eupercaria</taxon>
        <taxon>Perciformes</taxon>
        <taxon>Cottioidei</taxon>
        <taxon>Cottales</taxon>
        <taxon>Liparidae</taxon>
        <taxon>Liparis</taxon>
    </lineage>
</organism>
<protein>
    <submittedName>
        <fullName evidence="2">Uncharacterized protein</fullName>
    </submittedName>
</protein>
<evidence type="ECO:0000313" key="2">
    <source>
        <dbReference type="EMBL" id="TNN82645.1"/>
    </source>
</evidence>
<comment type="caution">
    <text evidence="2">The sequence shown here is derived from an EMBL/GenBank/DDBJ whole genome shotgun (WGS) entry which is preliminary data.</text>
</comment>
<name>A0A4Z2IXE5_9TELE</name>
<accession>A0A4Z2IXE5</accession>